<dbReference type="InterPro" id="IPR020894">
    <property type="entry name" value="Cadherin_CS"/>
</dbReference>
<dbReference type="VEuPathDB" id="VectorBase:LDEU011174"/>
<dbReference type="InterPro" id="IPR002126">
    <property type="entry name" value="Cadherin-like_dom"/>
</dbReference>
<organism evidence="9 10">
    <name type="scientific">Leptotrombidium deliense</name>
    <dbReference type="NCBI Taxonomy" id="299467"/>
    <lineage>
        <taxon>Eukaryota</taxon>
        <taxon>Metazoa</taxon>
        <taxon>Ecdysozoa</taxon>
        <taxon>Arthropoda</taxon>
        <taxon>Chelicerata</taxon>
        <taxon>Arachnida</taxon>
        <taxon>Acari</taxon>
        <taxon>Acariformes</taxon>
        <taxon>Trombidiformes</taxon>
        <taxon>Prostigmata</taxon>
        <taxon>Anystina</taxon>
        <taxon>Parasitengona</taxon>
        <taxon>Trombiculoidea</taxon>
        <taxon>Trombiculidae</taxon>
        <taxon>Leptotrombidium</taxon>
    </lineage>
</organism>
<dbReference type="PROSITE" id="PS00232">
    <property type="entry name" value="CADHERIN_1"/>
    <property type="match status" value="1"/>
</dbReference>
<dbReference type="SUPFAM" id="SSF49313">
    <property type="entry name" value="Cadherin-like"/>
    <property type="match status" value="5"/>
</dbReference>
<keyword evidence="2" id="KW-0812">Transmembrane</keyword>
<dbReference type="OrthoDB" id="6494493at2759"/>
<evidence type="ECO:0000313" key="10">
    <source>
        <dbReference type="Proteomes" id="UP000288716"/>
    </source>
</evidence>
<evidence type="ECO:0000256" key="7">
    <source>
        <dbReference type="PROSITE-ProRule" id="PRU00043"/>
    </source>
</evidence>
<evidence type="ECO:0000256" key="1">
    <source>
        <dbReference type="ARBA" id="ARBA00004370"/>
    </source>
</evidence>
<feature type="domain" description="Cadherin" evidence="8">
    <location>
        <begin position="459"/>
        <end position="529"/>
    </location>
</feature>
<evidence type="ECO:0000259" key="8">
    <source>
        <dbReference type="PROSITE" id="PS50268"/>
    </source>
</evidence>
<evidence type="ECO:0000256" key="3">
    <source>
        <dbReference type="ARBA" id="ARBA00022737"/>
    </source>
</evidence>
<name>A0A443S044_9ACAR</name>
<dbReference type="GO" id="GO:0060429">
    <property type="term" value="P:epithelium development"/>
    <property type="evidence" value="ECO:0007669"/>
    <property type="project" value="UniProtKB-ARBA"/>
</dbReference>
<evidence type="ECO:0000256" key="5">
    <source>
        <dbReference type="ARBA" id="ARBA00022989"/>
    </source>
</evidence>
<dbReference type="InterPro" id="IPR015919">
    <property type="entry name" value="Cadherin-like_sf"/>
</dbReference>
<dbReference type="Proteomes" id="UP000288716">
    <property type="component" value="Unassembled WGS sequence"/>
</dbReference>
<comment type="caution">
    <text evidence="9">The sequence shown here is derived from an EMBL/GenBank/DDBJ whole genome shotgun (WGS) entry which is preliminary data.</text>
</comment>
<dbReference type="STRING" id="299467.A0A443S044"/>
<keyword evidence="3" id="KW-0677">Repeat</keyword>
<feature type="domain" description="Cadherin" evidence="8">
    <location>
        <begin position="11"/>
        <end position="110"/>
    </location>
</feature>
<dbReference type="GO" id="GO:0005509">
    <property type="term" value="F:calcium ion binding"/>
    <property type="evidence" value="ECO:0007669"/>
    <property type="project" value="UniProtKB-UniRule"/>
</dbReference>
<dbReference type="Pfam" id="PF00028">
    <property type="entry name" value="Cadherin"/>
    <property type="match status" value="4"/>
</dbReference>
<accession>A0A443S044</accession>
<dbReference type="EMBL" id="NCKV01015062">
    <property type="protein sequence ID" value="RWS20866.1"/>
    <property type="molecule type" value="Genomic_DNA"/>
</dbReference>
<dbReference type="CDD" id="cd11304">
    <property type="entry name" value="Cadherin_repeat"/>
    <property type="match status" value="5"/>
</dbReference>
<dbReference type="FunFam" id="2.60.40.60:FF:000020">
    <property type="entry name" value="Dachsous cadherin-related 1b"/>
    <property type="match status" value="1"/>
</dbReference>
<gene>
    <name evidence="9" type="ORF">B4U80_07245</name>
</gene>
<keyword evidence="4 7" id="KW-0106">Calcium</keyword>
<dbReference type="GO" id="GO:0009653">
    <property type="term" value="P:anatomical structure morphogenesis"/>
    <property type="evidence" value="ECO:0007669"/>
    <property type="project" value="UniProtKB-ARBA"/>
</dbReference>
<evidence type="ECO:0000256" key="2">
    <source>
        <dbReference type="ARBA" id="ARBA00022692"/>
    </source>
</evidence>
<comment type="subcellular location">
    <subcellularLocation>
        <location evidence="1">Membrane</location>
    </subcellularLocation>
</comment>
<dbReference type="PROSITE" id="PS50268">
    <property type="entry name" value="CADHERIN_2"/>
    <property type="match status" value="5"/>
</dbReference>
<dbReference type="GO" id="GO:0007156">
    <property type="term" value="P:homophilic cell adhesion via plasma membrane adhesion molecules"/>
    <property type="evidence" value="ECO:0007669"/>
    <property type="project" value="InterPro"/>
</dbReference>
<dbReference type="Gene3D" id="2.60.40.60">
    <property type="entry name" value="Cadherins"/>
    <property type="match status" value="5"/>
</dbReference>
<dbReference type="PANTHER" id="PTHR24026:SF126">
    <property type="entry name" value="PROTOCADHERIN FAT 4"/>
    <property type="match status" value="1"/>
</dbReference>
<protein>
    <submittedName>
        <fullName evidence="9">Cadherin-87A-like protein</fullName>
    </submittedName>
</protein>
<evidence type="ECO:0000256" key="6">
    <source>
        <dbReference type="ARBA" id="ARBA00023136"/>
    </source>
</evidence>
<feature type="domain" description="Cadherin" evidence="8">
    <location>
        <begin position="350"/>
        <end position="458"/>
    </location>
</feature>
<dbReference type="PANTHER" id="PTHR24026">
    <property type="entry name" value="FAT ATYPICAL CADHERIN-RELATED"/>
    <property type="match status" value="1"/>
</dbReference>
<feature type="domain" description="Cadherin" evidence="8">
    <location>
        <begin position="111"/>
        <end position="218"/>
    </location>
</feature>
<dbReference type="SMART" id="SM00112">
    <property type="entry name" value="CA"/>
    <property type="match status" value="4"/>
</dbReference>
<dbReference type="PRINTS" id="PR00205">
    <property type="entry name" value="CADHERIN"/>
</dbReference>
<proteinExistence type="predicted"/>
<dbReference type="AlphaFoldDB" id="A0A443S044"/>
<keyword evidence="6" id="KW-0472">Membrane</keyword>
<feature type="domain" description="Cadherin" evidence="8">
    <location>
        <begin position="219"/>
        <end position="343"/>
    </location>
</feature>
<evidence type="ECO:0000313" key="9">
    <source>
        <dbReference type="EMBL" id="RWS20866.1"/>
    </source>
</evidence>
<feature type="non-terminal residue" evidence="9">
    <location>
        <position position="534"/>
    </location>
</feature>
<evidence type="ECO:0000256" key="4">
    <source>
        <dbReference type="ARBA" id="ARBA00022837"/>
    </source>
</evidence>
<keyword evidence="5" id="KW-1133">Transmembrane helix</keyword>
<dbReference type="GO" id="GO:0005886">
    <property type="term" value="C:plasma membrane"/>
    <property type="evidence" value="ECO:0007669"/>
    <property type="project" value="UniProtKB-SubCell"/>
</dbReference>
<keyword evidence="10" id="KW-1185">Reference proteome</keyword>
<sequence>MDANDNPPQFVREKFSAIIDEGSLKFEPPLKVKANDADVTSVITYSIIAGNHANLFRIEPRTGEIKVVSPVKSDAPKIVLKIQASDDGKGIAVADVEITIRDANDNSPIFEKRIYTASVAESAKTGDFVEKVIAFDADSGPNAEISYKIQRGAFDEFDIEADSGIVRVDLEEGRTLDYDRRNVYDIEIVAVDKGVPSKTGTTTLTILIINHNDKVPYFSPTTQRSQVNENEEIGNRVYKLVAIDPDTDSPQSLWYRIESMTAIDKNGQRVSESNPIYRDIARFFAVESSGDVLVASKIDRDLASIVTLNVSVTDISSTSSPMQIGYGSLVLTIVDYNDHPPAFGRPWTPQRPEMTYSIIEQQPVGTVLANLFATDIDSKIDYYAIEPENEFFAIDRDSGVITVKKVIDFESIASDSLNELQTQLRFNAFAYDTGIPKLSAKAVITVNVININDNEPIFTKSSYNATIAENAAPETIVVIVQANDADKGKFGKIKYSIISESGFGRYVNNRIRMDNFVINEDTGVIRIARGAQLD</sequence>
<reference evidence="9 10" key="1">
    <citation type="journal article" date="2018" name="Gigascience">
        <title>Genomes of trombidid mites reveal novel predicted allergens and laterally-transferred genes associated with secondary metabolism.</title>
        <authorList>
            <person name="Dong X."/>
            <person name="Chaisiri K."/>
            <person name="Xia D."/>
            <person name="Armstrong S.D."/>
            <person name="Fang Y."/>
            <person name="Donnelly M.J."/>
            <person name="Kadowaki T."/>
            <person name="McGarry J.W."/>
            <person name="Darby A.C."/>
            <person name="Makepeace B.L."/>
        </authorList>
    </citation>
    <scope>NUCLEOTIDE SEQUENCE [LARGE SCALE GENOMIC DNA]</scope>
    <source>
        <strain evidence="9">UoL-UT</strain>
    </source>
</reference>